<evidence type="ECO:0000256" key="5">
    <source>
        <dbReference type="ARBA" id="ARBA00022839"/>
    </source>
</evidence>
<dbReference type="NCBIfam" id="TIGR01280">
    <property type="entry name" value="xseB"/>
    <property type="match status" value="1"/>
</dbReference>
<comment type="subcellular location">
    <subcellularLocation>
        <location evidence="6">Cytoplasm</location>
    </subcellularLocation>
</comment>
<dbReference type="AlphaFoldDB" id="A0A174Y7H0"/>
<organism evidence="7 9">
    <name type="scientific">[Ruminococcus] torques</name>
    <dbReference type="NCBI Taxonomy" id="33039"/>
    <lineage>
        <taxon>Bacteria</taxon>
        <taxon>Bacillati</taxon>
        <taxon>Bacillota</taxon>
        <taxon>Clostridia</taxon>
        <taxon>Lachnospirales</taxon>
        <taxon>Lachnospiraceae</taxon>
        <taxon>Mediterraneibacter</taxon>
    </lineage>
</organism>
<evidence type="ECO:0000256" key="2">
    <source>
        <dbReference type="ARBA" id="ARBA00022490"/>
    </source>
</evidence>
<comment type="function">
    <text evidence="6">Bidirectionally degrades single-stranded DNA into large acid-insoluble oligonucleotides, which are then degraded further into small acid-soluble oligonucleotides.</text>
</comment>
<dbReference type="GeneID" id="303258907"/>
<keyword evidence="10" id="KW-1185">Reference proteome</keyword>
<dbReference type="InterPro" id="IPR003761">
    <property type="entry name" value="Exonuc_VII_S"/>
</dbReference>
<dbReference type="PANTHER" id="PTHR34137">
    <property type="entry name" value="EXODEOXYRIBONUCLEASE 7 SMALL SUBUNIT"/>
    <property type="match status" value="1"/>
</dbReference>
<dbReference type="PANTHER" id="PTHR34137:SF1">
    <property type="entry name" value="EXODEOXYRIBONUCLEASE 7 SMALL SUBUNIT"/>
    <property type="match status" value="1"/>
</dbReference>
<evidence type="ECO:0000313" key="8">
    <source>
        <dbReference type="EMBL" id="VUX02243.1"/>
    </source>
</evidence>
<name>A0A174Y7H0_9FIRM</name>
<dbReference type="Proteomes" id="UP000078383">
    <property type="component" value="Unassembled WGS sequence"/>
</dbReference>
<dbReference type="Proteomes" id="UP000363661">
    <property type="component" value="Unassembled WGS sequence"/>
</dbReference>
<dbReference type="OrthoDB" id="1771251at2"/>
<evidence type="ECO:0000256" key="1">
    <source>
        <dbReference type="ARBA" id="ARBA00009998"/>
    </source>
</evidence>
<dbReference type="RefSeq" id="WP_015529098.1">
    <property type="nucleotide sequence ID" value="NZ_CABHNA010000039.1"/>
</dbReference>
<evidence type="ECO:0000256" key="6">
    <source>
        <dbReference type="HAMAP-Rule" id="MF_00337"/>
    </source>
</evidence>
<dbReference type="GO" id="GO:0008855">
    <property type="term" value="F:exodeoxyribonuclease VII activity"/>
    <property type="evidence" value="ECO:0007669"/>
    <property type="project" value="UniProtKB-UniRule"/>
</dbReference>
<dbReference type="EMBL" id="CABHNA010000039">
    <property type="protein sequence ID" value="VUX02243.1"/>
    <property type="molecule type" value="Genomic_DNA"/>
</dbReference>
<dbReference type="PIRSF" id="PIRSF006488">
    <property type="entry name" value="Exonuc_VII_S"/>
    <property type="match status" value="1"/>
</dbReference>
<sequence length="74" mass="8478">MKDTKKIEQAASLEELFERLDRVIGGLEGEELSLEDSFNLYQEGMELVKCCNRTINDVEKKVLALDENGESHEF</sequence>
<evidence type="ECO:0000313" key="9">
    <source>
        <dbReference type="Proteomes" id="UP000078383"/>
    </source>
</evidence>
<comment type="catalytic activity">
    <reaction evidence="6">
        <text>Exonucleolytic cleavage in either 5'- to 3'- or 3'- to 5'-direction to yield nucleoside 5'-phosphates.</text>
        <dbReference type="EC" id="3.1.11.6"/>
    </reaction>
</comment>
<keyword evidence="4 6" id="KW-0378">Hydrolase</keyword>
<dbReference type="Gene3D" id="1.10.287.1040">
    <property type="entry name" value="Exonuclease VII, small subunit"/>
    <property type="match status" value="1"/>
</dbReference>
<protein>
    <recommendedName>
        <fullName evidence="6">Exodeoxyribonuclease 7 small subunit</fullName>
        <ecNumber evidence="6">3.1.11.6</ecNumber>
    </recommendedName>
    <alternativeName>
        <fullName evidence="6">Exodeoxyribonuclease VII small subunit</fullName>
        <shortName evidence="6">Exonuclease VII small subunit</shortName>
    </alternativeName>
</protein>
<proteinExistence type="inferred from homology"/>
<dbReference type="GO" id="GO:0006308">
    <property type="term" value="P:DNA catabolic process"/>
    <property type="evidence" value="ECO:0007669"/>
    <property type="project" value="UniProtKB-UniRule"/>
</dbReference>
<keyword evidence="2 6" id="KW-0963">Cytoplasm</keyword>
<dbReference type="Pfam" id="PF02609">
    <property type="entry name" value="Exonuc_VII_S"/>
    <property type="match status" value="1"/>
</dbReference>
<keyword evidence="3 6" id="KW-0540">Nuclease</keyword>
<evidence type="ECO:0000313" key="10">
    <source>
        <dbReference type="Proteomes" id="UP000363661"/>
    </source>
</evidence>
<comment type="subunit">
    <text evidence="6">Heterooligomer composed of large and small subunits.</text>
</comment>
<reference evidence="7 9" key="1">
    <citation type="submission" date="2015-09" db="EMBL/GenBank/DDBJ databases">
        <authorList>
            <consortium name="Pathogen Informatics"/>
        </authorList>
    </citation>
    <scope>NUCLEOTIDE SEQUENCE [LARGE SCALE GENOMIC DNA]</scope>
    <source>
        <strain evidence="7 9">2789STDY5834889</strain>
    </source>
</reference>
<dbReference type="GO" id="GO:0009318">
    <property type="term" value="C:exodeoxyribonuclease VII complex"/>
    <property type="evidence" value="ECO:0007669"/>
    <property type="project" value="UniProtKB-UniRule"/>
</dbReference>
<comment type="similarity">
    <text evidence="1 6">Belongs to the XseB family.</text>
</comment>
<dbReference type="InterPro" id="IPR037004">
    <property type="entry name" value="Exonuc_VII_ssu_sf"/>
</dbReference>
<dbReference type="SUPFAM" id="SSF116842">
    <property type="entry name" value="XseB-like"/>
    <property type="match status" value="1"/>
</dbReference>
<accession>A0A174Y7H0</accession>
<gene>
    <name evidence="6" type="primary">xseB</name>
    <name evidence="7" type="ORF">ERS852502_01891</name>
    <name evidence="8" type="ORF">RTSSTS7063_00935</name>
</gene>
<keyword evidence="5 6" id="KW-0269">Exonuclease</keyword>
<evidence type="ECO:0000313" key="7">
    <source>
        <dbReference type="EMBL" id="CUQ89069.1"/>
    </source>
</evidence>
<evidence type="ECO:0000256" key="3">
    <source>
        <dbReference type="ARBA" id="ARBA00022722"/>
    </source>
</evidence>
<reference evidence="8 10" key="2">
    <citation type="submission" date="2019-07" db="EMBL/GenBank/DDBJ databases">
        <authorList>
            <person name="Hibberd C M."/>
            <person name="Gehrig L. J."/>
            <person name="Chang H.-W."/>
            <person name="Venkatesh S."/>
        </authorList>
    </citation>
    <scope>NUCLEOTIDE SEQUENCE [LARGE SCALE GENOMIC DNA]</scope>
    <source>
        <strain evidence="8">Ruminococcus_torques_SSTS_Bg7063</strain>
    </source>
</reference>
<dbReference type="HAMAP" id="MF_00337">
    <property type="entry name" value="Exonuc_7_S"/>
    <property type="match status" value="1"/>
</dbReference>
<dbReference type="GO" id="GO:0005829">
    <property type="term" value="C:cytosol"/>
    <property type="evidence" value="ECO:0007669"/>
    <property type="project" value="TreeGrafter"/>
</dbReference>
<dbReference type="EC" id="3.1.11.6" evidence="6"/>
<dbReference type="EMBL" id="CZBX01000008">
    <property type="protein sequence ID" value="CUQ89069.1"/>
    <property type="molecule type" value="Genomic_DNA"/>
</dbReference>
<evidence type="ECO:0000256" key="4">
    <source>
        <dbReference type="ARBA" id="ARBA00022801"/>
    </source>
</evidence>